<protein>
    <recommendedName>
        <fullName evidence="3">Type II secretion system protein GspE N-terminal domain-containing protein</fullName>
    </recommendedName>
</protein>
<evidence type="ECO:0000313" key="2">
    <source>
        <dbReference type="Proteomes" id="UP000231019"/>
    </source>
</evidence>
<dbReference type="SUPFAM" id="SSF160246">
    <property type="entry name" value="EspE N-terminal domain-like"/>
    <property type="match status" value="1"/>
</dbReference>
<reference evidence="1 2" key="1">
    <citation type="submission" date="2017-09" db="EMBL/GenBank/DDBJ databases">
        <title>Depth-based differentiation of microbial function through sediment-hosted aquifers and enrichment of novel symbionts in the deep terrestrial subsurface.</title>
        <authorList>
            <person name="Probst A.J."/>
            <person name="Ladd B."/>
            <person name="Jarett J.K."/>
            <person name="Geller-Mcgrath D.E."/>
            <person name="Sieber C.M."/>
            <person name="Emerson J.B."/>
            <person name="Anantharaman K."/>
            <person name="Thomas B.C."/>
            <person name="Malmstrom R."/>
            <person name="Stieglmeier M."/>
            <person name="Klingl A."/>
            <person name="Woyke T."/>
            <person name="Ryan C.M."/>
            <person name="Banfield J.F."/>
        </authorList>
    </citation>
    <scope>NUCLEOTIDE SEQUENCE [LARGE SCALE GENOMIC DNA]</scope>
    <source>
        <strain evidence="1">CG17_big_fil_post_rev_8_21_14_2_50_48_46</strain>
    </source>
</reference>
<organism evidence="1 2">
    <name type="scientific">bacterium (Candidatus Blackallbacteria) CG17_big_fil_post_rev_8_21_14_2_50_48_46</name>
    <dbReference type="NCBI Taxonomy" id="2014261"/>
    <lineage>
        <taxon>Bacteria</taxon>
        <taxon>Candidatus Blackallbacteria</taxon>
    </lineage>
</organism>
<proteinExistence type="predicted"/>
<gene>
    <name evidence="1" type="ORF">COW36_21375</name>
</gene>
<sequence>MSAPTPEQVLLARGLVTSQQIDFAWRHLAEQPPEMPGDLLSALVELGFLKTADQQAILQELASPPEQREDFAQDPVLQILLQENHLQKEDLQKALELKRISDIPIREGTAVLEIGAVTQEMIQAAMKQYYQKNEDAAPPPKPYEASQSERSSFRGLLGQILVNQGFIQEEQLQKALNYQYHLPRSLYQPLGEILVSLGFLSSEQLEEGLAYQALINQDPLTQALISQGMIEDWQLSYARSLRNNPEYVGLSLSEVLLRLGYASEQDVALLRQDLELE</sequence>
<dbReference type="Proteomes" id="UP000231019">
    <property type="component" value="Unassembled WGS sequence"/>
</dbReference>
<dbReference type="InterPro" id="IPR037257">
    <property type="entry name" value="T2SS_E_N_sf"/>
</dbReference>
<comment type="caution">
    <text evidence="1">The sequence shown here is derived from an EMBL/GenBank/DDBJ whole genome shotgun (WGS) entry which is preliminary data.</text>
</comment>
<accession>A0A2M7FYY9</accession>
<evidence type="ECO:0000313" key="1">
    <source>
        <dbReference type="EMBL" id="PIW14590.1"/>
    </source>
</evidence>
<dbReference type="EMBL" id="PFFQ01000059">
    <property type="protein sequence ID" value="PIW14590.1"/>
    <property type="molecule type" value="Genomic_DNA"/>
</dbReference>
<dbReference type="AlphaFoldDB" id="A0A2M7FYY9"/>
<evidence type="ECO:0008006" key="3">
    <source>
        <dbReference type="Google" id="ProtNLM"/>
    </source>
</evidence>
<name>A0A2M7FYY9_9BACT</name>